<dbReference type="EMBL" id="JAPFFF010000029">
    <property type="protein sequence ID" value="KAK8846425.1"/>
    <property type="molecule type" value="Genomic_DNA"/>
</dbReference>
<organism evidence="1 2">
    <name type="scientific">Tritrichomonas musculus</name>
    <dbReference type="NCBI Taxonomy" id="1915356"/>
    <lineage>
        <taxon>Eukaryota</taxon>
        <taxon>Metamonada</taxon>
        <taxon>Parabasalia</taxon>
        <taxon>Tritrichomonadida</taxon>
        <taxon>Tritrichomonadidae</taxon>
        <taxon>Tritrichomonas</taxon>
    </lineage>
</organism>
<evidence type="ECO:0000313" key="1">
    <source>
        <dbReference type="EMBL" id="KAK8846425.1"/>
    </source>
</evidence>
<evidence type="ECO:0000313" key="2">
    <source>
        <dbReference type="Proteomes" id="UP001470230"/>
    </source>
</evidence>
<gene>
    <name evidence="1" type="ORF">M9Y10_020445</name>
</gene>
<name>A0ABR2HG77_9EUKA</name>
<sequence>MDKVIKGYRQKRVPRITDKMWNLIFRCLSGEAKEQPNFKYILNELSKDRSYFSVFFDVEEFNEYLDVLKESCEKDVRNSSSLSKEADGLIQKQK</sequence>
<proteinExistence type="predicted"/>
<dbReference type="Proteomes" id="UP001470230">
    <property type="component" value="Unassembled WGS sequence"/>
</dbReference>
<reference evidence="1 2" key="1">
    <citation type="submission" date="2024-04" db="EMBL/GenBank/DDBJ databases">
        <title>Tritrichomonas musculus Genome.</title>
        <authorList>
            <person name="Alves-Ferreira E."/>
            <person name="Grigg M."/>
            <person name="Lorenzi H."/>
            <person name="Galac M."/>
        </authorList>
    </citation>
    <scope>NUCLEOTIDE SEQUENCE [LARGE SCALE GENOMIC DNA]</scope>
    <source>
        <strain evidence="1 2">EAF2021</strain>
    </source>
</reference>
<dbReference type="InterPro" id="IPR036494">
    <property type="entry name" value="Ku_C_sf"/>
</dbReference>
<protein>
    <submittedName>
        <fullName evidence="1">Uncharacterized protein</fullName>
    </submittedName>
</protein>
<dbReference type="SUPFAM" id="SSF101420">
    <property type="entry name" value="C-terminal domain of Ku80"/>
    <property type="match status" value="1"/>
</dbReference>
<keyword evidence="2" id="KW-1185">Reference proteome</keyword>
<accession>A0ABR2HG77</accession>
<comment type="caution">
    <text evidence="1">The sequence shown here is derived from an EMBL/GenBank/DDBJ whole genome shotgun (WGS) entry which is preliminary data.</text>
</comment>